<feature type="transmembrane region" description="Helical" evidence="4">
    <location>
        <begin position="25"/>
        <end position="43"/>
    </location>
</feature>
<keyword evidence="4" id="KW-0812">Transmembrane</keyword>
<dbReference type="InterPro" id="IPR001073">
    <property type="entry name" value="C1q_dom"/>
</dbReference>
<gene>
    <name evidence="6" type="ORF">ACJMK2_015807</name>
</gene>
<keyword evidence="3" id="KW-0732">Signal</keyword>
<evidence type="ECO:0000259" key="5">
    <source>
        <dbReference type="PROSITE" id="PS50871"/>
    </source>
</evidence>
<dbReference type="EMBL" id="JBJQND010000015">
    <property type="protein sequence ID" value="KAL3852124.1"/>
    <property type="molecule type" value="Genomic_DNA"/>
</dbReference>
<reference evidence="6 7" key="1">
    <citation type="submission" date="2024-11" db="EMBL/GenBank/DDBJ databases">
        <title>Chromosome-level genome assembly of the freshwater bivalve Anodonta woodiana.</title>
        <authorList>
            <person name="Chen X."/>
        </authorList>
    </citation>
    <scope>NUCLEOTIDE SEQUENCE [LARGE SCALE GENOMIC DNA]</scope>
    <source>
        <strain evidence="6">MN2024</strain>
        <tissue evidence="6">Gills</tissue>
    </source>
</reference>
<feature type="domain" description="C1q" evidence="5">
    <location>
        <begin position="49"/>
        <end position="186"/>
    </location>
</feature>
<evidence type="ECO:0000256" key="2">
    <source>
        <dbReference type="ARBA" id="ARBA00022525"/>
    </source>
</evidence>
<evidence type="ECO:0000313" key="6">
    <source>
        <dbReference type="EMBL" id="KAL3852124.1"/>
    </source>
</evidence>
<dbReference type="Pfam" id="PF00386">
    <property type="entry name" value="C1q"/>
    <property type="match status" value="1"/>
</dbReference>
<dbReference type="PRINTS" id="PR00007">
    <property type="entry name" value="COMPLEMNTC1Q"/>
</dbReference>
<dbReference type="PROSITE" id="PS50871">
    <property type="entry name" value="C1Q"/>
    <property type="match status" value="1"/>
</dbReference>
<keyword evidence="7" id="KW-1185">Reference proteome</keyword>
<proteinExistence type="predicted"/>
<dbReference type="SUPFAM" id="SSF49842">
    <property type="entry name" value="TNF-like"/>
    <property type="match status" value="1"/>
</dbReference>
<evidence type="ECO:0000313" key="7">
    <source>
        <dbReference type="Proteomes" id="UP001634394"/>
    </source>
</evidence>
<comment type="subcellular location">
    <subcellularLocation>
        <location evidence="1">Secreted</location>
    </subcellularLocation>
</comment>
<sequence length="186" mass="20554">MTKSVCYGIKEEADIASNHFSLIGYQYNLFLCTIILLFAFFAVKCGCNPLPNPVVFSTTMQNNITSIGIEQELIFDSIRANVGNGYNIRHGTFTAPVDGVYEFSFSVYVEVSAGVGLDLKKNGVVIARTRSSQDGYGYFNMATNIVVTELKAGDDVWIEHSTADSNIIFGRNMTSFSGQLILPYYF</sequence>
<protein>
    <recommendedName>
        <fullName evidence="5">C1q domain-containing protein</fullName>
    </recommendedName>
</protein>
<evidence type="ECO:0000256" key="3">
    <source>
        <dbReference type="ARBA" id="ARBA00022729"/>
    </source>
</evidence>
<name>A0ABD3URL0_SINWO</name>
<dbReference type="Proteomes" id="UP001634394">
    <property type="component" value="Unassembled WGS sequence"/>
</dbReference>
<evidence type="ECO:0000256" key="4">
    <source>
        <dbReference type="SAM" id="Phobius"/>
    </source>
</evidence>
<evidence type="ECO:0000256" key="1">
    <source>
        <dbReference type="ARBA" id="ARBA00004613"/>
    </source>
</evidence>
<organism evidence="6 7">
    <name type="scientific">Sinanodonta woodiana</name>
    <name type="common">Chinese pond mussel</name>
    <name type="synonym">Anodonta woodiana</name>
    <dbReference type="NCBI Taxonomy" id="1069815"/>
    <lineage>
        <taxon>Eukaryota</taxon>
        <taxon>Metazoa</taxon>
        <taxon>Spiralia</taxon>
        <taxon>Lophotrochozoa</taxon>
        <taxon>Mollusca</taxon>
        <taxon>Bivalvia</taxon>
        <taxon>Autobranchia</taxon>
        <taxon>Heteroconchia</taxon>
        <taxon>Palaeoheterodonta</taxon>
        <taxon>Unionida</taxon>
        <taxon>Unionoidea</taxon>
        <taxon>Unionidae</taxon>
        <taxon>Unioninae</taxon>
        <taxon>Sinanodonta</taxon>
    </lineage>
</organism>
<keyword evidence="4" id="KW-1133">Transmembrane helix</keyword>
<keyword evidence="2" id="KW-0964">Secreted</keyword>
<comment type="caution">
    <text evidence="6">The sequence shown here is derived from an EMBL/GenBank/DDBJ whole genome shotgun (WGS) entry which is preliminary data.</text>
</comment>
<dbReference type="InterPro" id="IPR050822">
    <property type="entry name" value="Cerebellin_Synaptic_Org"/>
</dbReference>
<dbReference type="GO" id="GO:0005576">
    <property type="term" value="C:extracellular region"/>
    <property type="evidence" value="ECO:0007669"/>
    <property type="project" value="UniProtKB-SubCell"/>
</dbReference>
<dbReference type="InterPro" id="IPR008983">
    <property type="entry name" value="Tumour_necrosis_fac-like_dom"/>
</dbReference>
<dbReference type="SMART" id="SM00110">
    <property type="entry name" value="C1Q"/>
    <property type="match status" value="1"/>
</dbReference>
<dbReference type="AlphaFoldDB" id="A0ABD3URL0"/>
<dbReference type="Gene3D" id="2.60.120.40">
    <property type="match status" value="1"/>
</dbReference>
<dbReference type="PANTHER" id="PTHR22923">
    <property type="entry name" value="CEREBELLIN-RELATED"/>
    <property type="match status" value="1"/>
</dbReference>
<dbReference type="PANTHER" id="PTHR22923:SF116">
    <property type="entry name" value="C1Q DOMAIN-CONTAINING PROTEIN"/>
    <property type="match status" value="1"/>
</dbReference>
<keyword evidence="4" id="KW-0472">Membrane</keyword>
<accession>A0ABD3URL0</accession>